<evidence type="ECO:0000256" key="1">
    <source>
        <dbReference type="ARBA" id="ARBA00022723"/>
    </source>
</evidence>
<dbReference type="KEGG" id="scl:sce0343"/>
<feature type="active site" evidence="3">
    <location>
        <position position="120"/>
    </location>
</feature>
<dbReference type="PIRSF" id="PIRSF037238">
    <property type="entry name" value="Carboxypeptidase_G2"/>
    <property type="match status" value="1"/>
</dbReference>
<evidence type="ECO:0000259" key="4">
    <source>
        <dbReference type="Pfam" id="PF07687"/>
    </source>
</evidence>
<feature type="active site" description="Proton acceptor" evidence="3">
    <location>
        <position position="179"/>
    </location>
</feature>
<dbReference type="Gene3D" id="3.40.630.10">
    <property type="entry name" value="Zn peptidases"/>
    <property type="match status" value="1"/>
</dbReference>
<protein>
    <submittedName>
        <fullName evidence="5">Peptidase T</fullName>
    </submittedName>
</protein>
<dbReference type="GO" id="GO:0046872">
    <property type="term" value="F:metal ion binding"/>
    <property type="evidence" value="ECO:0007669"/>
    <property type="project" value="UniProtKB-KW"/>
</dbReference>
<reference evidence="5 6" key="1">
    <citation type="journal article" date="2007" name="Nat. Biotechnol.">
        <title>Complete genome sequence of the myxobacterium Sorangium cellulosum.</title>
        <authorList>
            <person name="Schneiker S."/>
            <person name="Perlova O."/>
            <person name="Kaiser O."/>
            <person name="Gerth K."/>
            <person name="Alici A."/>
            <person name="Altmeyer M.O."/>
            <person name="Bartels D."/>
            <person name="Bekel T."/>
            <person name="Beyer S."/>
            <person name="Bode E."/>
            <person name="Bode H.B."/>
            <person name="Bolten C.J."/>
            <person name="Choudhuri J.V."/>
            <person name="Doss S."/>
            <person name="Elnakady Y.A."/>
            <person name="Frank B."/>
            <person name="Gaigalat L."/>
            <person name="Goesmann A."/>
            <person name="Groeger C."/>
            <person name="Gross F."/>
            <person name="Jelsbak L."/>
            <person name="Jelsbak L."/>
            <person name="Kalinowski J."/>
            <person name="Kegler C."/>
            <person name="Knauber T."/>
            <person name="Konietzny S."/>
            <person name="Kopp M."/>
            <person name="Krause L."/>
            <person name="Krug D."/>
            <person name="Linke B."/>
            <person name="Mahmud T."/>
            <person name="Martinez-Arias R."/>
            <person name="McHardy A.C."/>
            <person name="Merai M."/>
            <person name="Meyer F."/>
            <person name="Mormann S."/>
            <person name="Munoz-Dorado J."/>
            <person name="Perez J."/>
            <person name="Pradella S."/>
            <person name="Rachid S."/>
            <person name="Raddatz G."/>
            <person name="Rosenau F."/>
            <person name="Rueckert C."/>
            <person name="Sasse F."/>
            <person name="Scharfe M."/>
            <person name="Schuster S.C."/>
            <person name="Suen G."/>
            <person name="Treuner-Lange A."/>
            <person name="Velicer G.J."/>
            <person name="Vorholter F.-J."/>
            <person name="Weissman K.J."/>
            <person name="Welch R.D."/>
            <person name="Wenzel S.C."/>
            <person name="Whitworth D.E."/>
            <person name="Wilhelm S."/>
            <person name="Wittmann C."/>
            <person name="Bloecker H."/>
            <person name="Puehler A."/>
            <person name="Mueller R."/>
        </authorList>
    </citation>
    <scope>NUCLEOTIDE SEQUENCE [LARGE SCALE GENOMIC DNA]</scope>
    <source>
        <strain evidence="6">So ce56</strain>
    </source>
</reference>
<accession>A9GQU9</accession>
<dbReference type="Proteomes" id="UP000002139">
    <property type="component" value="Chromosome"/>
</dbReference>
<keyword evidence="2" id="KW-0378">Hydrolase</keyword>
<organism evidence="5 6">
    <name type="scientific">Sorangium cellulosum (strain So ce56)</name>
    <name type="common">Polyangium cellulosum (strain So ce56)</name>
    <dbReference type="NCBI Taxonomy" id="448385"/>
    <lineage>
        <taxon>Bacteria</taxon>
        <taxon>Pseudomonadati</taxon>
        <taxon>Myxococcota</taxon>
        <taxon>Polyangia</taxon>
        <taxon>Polyangiales</taxon>
        <taxon>Polyangiaceae</taxon>
        <taxon>Sorangium</taxon>
    </lineage>
</organism>
<dbReference type="STRING" id="448385.sce0343"/>
<dbReference type="SUPFAM" id="SSF53187">
    <property type="entry name" value="Zn-dependent exopeptidases"/>
    <property type="match status" value="1"/>
</dbReference>
<dbReference type="Pfam" id="PF07687">
    <property type="entry name" value="M20_dimer"/>
    <property type="match status" value="1"/>
</dbReference>
<name>A9GQU9_SORC5</name>
<dbReference type="InterPro" id="IPR036264">
    <property type="entry name" value="Bact_exopeptidase_dim_dom"/>
</dbReference>
<dbReference type="PANTHER" id="PTHR43808">
    <property type="entry name" value="ACETYLORNITHINE DEACETYLASE"/>
    <property type="match status" value="1"/>
</dbReference>
<dbReference type="InterPro" id="IPR011650">
    <property type="entry name" value="Peptidase_M20_dimer"/>
</dbReference>
<dbReference type="HOGENOM" id="CLU_021802_7_0_7"/>
<dbReference type="InterPro" id="IPR050072">
    <property type="entry name" value="Peptidase_M20A"/>
</dbReference>
<dbReference type="EMBL" id="AM746676">
    <property type="protein sequence ID" value="CAN90500.1"/>
    <property type="molecule type" value="Genomic_DNA"/>
</dbReference>
<dbReference type="Pfam" id="PF01546">
    <property type="entry name" value="Peptidase_M20"/>
    <property type="match status" value="1"/>
</dbReference>
<evidence type="ECO:0000313" key="6">
    <source>
        <dbReference type="Proteomes" id="UP000002139"/>
    </source>
</evidence>
<dbReference type="eggNOG" id="COG0624">
    <property type="taxonomic scope" value="Bacteria"/>
</dbReference>
<dbReference type="GO" id="GO:0016787">
    <property type="term" value="F:hydrolase activity"/>
    <property type="evidence" value="ECO:0007669"/>
    <property type="project" value="UniProtKB-KW"/>
</dbReference>
<dbReference type="CDD" id="cd03885">
    <property type="entry name" value="M20_CPDG2"/>
    <property type="match status" value="1"/>
</dbReference>
<proteinExistence type="predicted"/>
<evidence type="ECO:0000256" key="3">
    <source>
        <dbReference type="PIRSR" id="PIRSR037238-1"/>
    </source>
</evidence>
<keyword evidence="1" id="KW-0479">Metal-binding</keyword>
<gene>
    <name evidence="5" type="ordered locus">sce0343</name>
</gene>
<sequence>MVAAAWQRDRAPAISRGAALGLRWLPWHAGAVIQALRQALSSRAEPMLALLERLVNLNSFTDNPRGGDAVGEVLANELSTIPGLCVRRFASARYAAHWVAESEAAKASPAGHVALVGHLDTVFPPGVFEGFRLDGELARGPGVLDMKGGLVVVIEALRALERIGALSAIPVRFAIVADEEVGSPEGRPLLQRELAGAACALVFEAGREGDRIITARKGTGGATVRATGKAAHAGNAHRQGANAIWALARFVDRAQQLTDYGRGVTVNVGKVSGGQGRNTVPDAAEAQVDLRFVSRADGEAMLAALAAAAREAAAEVPGTAVQVEGEIARSPLARTDASAALCREYAACARAAGLGDAEAPLLGGGSDASSTAEIGIPSIDGLGPRGSGFHTKDELVEVGTLVPKAEALAAFLLGRRA</sequence>
<dbReference type="PANTHER" id="PTHR43808:SF9">
    <property type="entry name" value="BLL0789 PROTEIN"/>
    <property type="match status" value="1"/>
</dbReference>
<dbReference type="InterPro" id="IPR002933">
    <property type="entry name" value="Peptidase_M20"/>
</dbReference>
<dbReference type="AlphaFoldDB" id="A9GQU9"/>
<dbReference type="SUPFAM" id="SSF55031">
    <property type="entry name" value="Bacterial exopeptidase dimerisation domain"/>
    <property type="match status" value="1"/>
</dbReference>
<evidence type="ECO:0000313" key="5">
    <source>
        <dbReference type="EMBL" id="CAN90500.1"/>
    </source>
</evidence>
<keyword evidence="6" id="KW-1185">Reference proteome</keyword>
<dbReference type="Gene3D" id="3.30.70.360">
    <property type="match status" value="1"/>
</dbReference>
<dbReference type="InterPro" id="IPR017150">
    <property type="entry name" value="Pept_M20_glutamate_carboxypep"/>
</dbReference>
<evidence type="ECO:0000256" key="2">
    <source>
        <dbReference type="ARBA" id="ARBA00022801"/>
    </source>
</evidence>
<feature type="domain" description="Peptidase M20 dimerisation" evidence="4">
    <location>
        <begin position="214"/>
        <end position="315"/>
    </location>
</feature>